<reference evidence="1" key="2">
    <citation type="submission" date="2014-01" db="EMBL/GenBank/DDBJ databases">
        <authorList>
            <person name="Aslett M."/>
        </authorList>
    </citation>
    <scope>NUCLEOTIDE SEQUENCE [LARGE SCALE GENOMIC DNA]</scope>
    <source>
        <strain evidence="1">DB27</strain>
    </source>
</reference>
<dbReference type="AlphaFoldDB" id="W8YDS9"/>
<organism evidence="1">
    <name type="scientific">Bacillus thuringiensis DB27</name>
    <dbReference type="NCBI Taxonomy" id="1431339"/>
    <lineage>
        <taxon>Bacteria</taxon>
        <taxon>Bacillati</taxon>
        <taxon>Bacillota</taxon>
        <taxon>Bacilli</taxon>
        <taxon>Bacillales</taxon>
        <taxon>Bacillaceae</taxon>
        <taxon>Bacillus</taxon>
        <taxon>Bacillus cereus group</taxon>
    </lineage>
</organism>
<gene>
    <name evidence="1" type="ORF">BTDB27_p000331</name>
</gene>
<sequence length="70" mass="8413">MTLASVLYKIIDCHIEVKEESPLTENKIKQVQRKEKKGNKTYKQLYSLRLMQLMRYTQMKIGTEIFNLLY</sequence>
<dbReference type="EMBL" id="HG810024">
    <property type="protein sequence ID" value="CDN39668.1"/>
    <property type="molecule type" value="Genomic_DNA"/>
</dbReference>
<reference evidence="1" key="1">
    <citation type="submission" date="2014-01" db="EMBL/GenBank/DDBJ databases">
        <title>Draft genome sequence of highly nematicidal Bacillus thuringiensis DB27.</title>
        <authorList>
            <person name="Iatsenko I."/>
            <person name="Pickard D."/>
            <person name="Corton C."/>
            <person name="Dougan G."/>
            <person name="Sommer R.J."/>
        </authorList>
    </citation>
    <scope>NUCLEOTIDE SEQUENCE [LARGE SCALE GENOMIC DNA]</scope>
    <source>
        <strain evidence="1">DB27</strain>
    </source>
</reference>
<evidence type="ECO:0000313" key="1">
    <source>
        <dbReference type="EMBL" id="CDN39668.1"/>
    </source>
</evidence>
<dbReference type="HOGENOM" id="CLU_2749517_0_0_9"/>
<accession>W8YDS9</accession>
<protein>
    <submittedName>
        <fullName evidence="1">Uncharacterized protein</fullName>
    </submittedName>
</protein>
<proteinExistence type="predicted"/>
<dbReference type="Proteomes" id="UP000030682">
    <property type="component" value="Unassembled WGS sequence"/>
</dbReference>
<name>W8YDS9_BACTU</name>